<protein>
    <recommendedName>
        <fullName evidence="3">Spore coat protein CotH</fullName>
    </recommendedName>
</protein>
<comment type="caution">
    <text evidence="1">The sequence shown here is derived from an EMBL/GenBank/DDBJ whole genome shotgun (WGS) entry which is preliminary data.</text>
</comment>
<dbReference type="PANTHER" id="PTHR40050:SF1">
    <property type="entry name" value="INNER SPORE COAT PROTEIN H"/>
    <property type="match status" value="1"/>
</dbReference>
<proteinExistence type="predicted"/>
<dbReference type="Proteomes" id="UP000789833">
    <property type="component" value="Unassembled WGS sequence"/>
</dbReference>
<dbReference type="EMBL" id="CAKJTJ010000010">
    <property type="protein sequence ID" value="CAG9621396.1"/>
    <property type="molecule type" value="Genomic_DNA"/>
</dbReference>
<name>A0ABN8ABT3_9BACI</name>
<dbReference type="Pfam" id="PF08757">
    <property type="entry name" value="CotH"/>
    <property type="match status" value="1"/>
</dbReference>
<evidence type="ECO:0000313" key="2">
    <source>
        <dbReference type="Proteomes" id="UP000789833"/>
    </source>
</evidence>
<gene>
    <name evidence="1" type="ORF">BACCIP111883_02169</name>
</gene>
<sequence length="587" mass="68472">MKKWFAFFGLTLGIFSVFGIAFYLVPSQSSTFNERIELENQNEEKTQEGKNEIIDLYLDVREESLSYLYSRDRFDDNRIDGTVIIGDDTTKHQTEIRFRGNSSRGLNKKPLSLRFDKPKDFIFGGTHLNLNAMYTDPSLMREKISLDMFHDLGLLAPKTSYYNVYINGIFEGVYLSVDRIDEHMIAFTGNNPRGTLIRDQFRHNQHIANIEVSSIFNFDLNSVENKEEFLEQTTSYRNNPNWEAFMELQEWVYETEPGAEYAAEFGNYVDIPSFMDWLILHFLIADVDAFSDDYWMYLDQDDPEAKWQLIPWDKDLTFGAHYRSEVGTGNHYFAYESPVNSRFGNKLLEKFLATPEFRDMMNVRMEYLMKEVFTPNYFESKVAELSEVLLKNGEHTAEQSFILHRKNSIGEPEFEDYYKENLLDFVELRYQYLTQYLGGFGIEENHTSLDVSNVVKGETLYLTDQKGWVIGKIEVEENNSADNLSISIEQSTLSNEIDRVWTIQTSKGSLSGTLTLYYRNDTGWIGKENWYMEDTPTGDQWYMQLAEVMESSEIRTIPSYINPYSNKVVSLEILELKGTQQFLIKAQ</sequence>
<evidence type="ECO:0000313" key="1">
    <source>
        <dbReference type="EMBL" id="CAG9621396.1"/>
    </source>
</evidence>
<reference evidence="1 2" key="1">
    <citation type="submission" date="2021-10" db="EMBL/GenBank/DDBJ databases">
        <authorList>
            <person name="Criscuolo A."/>
        </authorList>
    </citation>
    <scope>NUCLEOTIDE SEQUENCE [LARGE SCALE GENOMIC DNA]</scope>
    <source>
        <strain evidence="2">CIP 111883</strain>
    </source>
</reference>
<dbReference type="PANTHER" id="PTHR40050">
    <property type="entry name" value="INNER SPORE COAT PROTEIN H"/>
    <property type="match status" value="1"/>
</dbReference>
<dbReference type="RefSeq" id="WP_230501290.1">
    <property type="nucleotide sequence ID" value="NZ_CAKJTJ010000010.1"/>
</dbReference>
<accession>A0ABN8ABT3</accession>
<evidence type="ECO:0008006" key="3">
    <source>
        <dbReference type="Google" id="ProtNLM"/>
    </source>
</evidence>
<dbReference type="InterPro" id="IPR014867">
    <property type="entry name" value="Spore_coat_CotH_CotH2/3/7"/>
</dbReference>
<keyword evidence="2" id="KW-1185">Reference proteome</keyword>
<organism evidence="1 2">
    <name type="scientific">Sutcliffiella rhizosphaerae</name>
    <dbReference type="NCBI Taxonomy" id="2880967"/>
    <lineage>
        <taxon>Bacteria</taxon>
        <taxon>Bacillati</taxon>
        <taxon>Bacillota</taxon>
        <taxon>Bacilli</taxon>
        <taxon>Bacillales</taxon>
        <taxon>Bacillaceae</taxon>
        <taxon>Sutcliffiella</taxon>
    </lineage>
</organism>